<feature type="region of interest" description="Disordered" evidence="1">
    <location>
        <begin position="1"/>
        <end position="70"/>
    </location>
</feature>
<keyword evidence="3" id="KW-1185">Reference proteome</keyword>
<dbReference type="AlphaFoldDB" id="A0A9P6AJF5"/>
<protein>
    <submittedName>
        <fullName evidence="2">Uncharacterized protein</fullName>
    </submittedName>
</protein>
<feature type="compositionally biased region" description="Polar residues" evidence="1">
    <location>
        <begin position="1"/>
        <end position="18"/>
    </location>
</feature>
<feature type="region of interest" description="Disordered" evidence="1">
    <location>
        <begin position="146"/>
        <end position="173"/>
    </location>
</feature>
<comment type="caution">
    <text evidence="2">The sequence shown here is derived from an EMBL/GenBank/DDBJ whole genome shotgun (WGS) entry which is preliminary data.</text>
</comment>
<reference evidence="2" key="1">
    <citation type="journal article" date="2020" name="Nat. Commun.">
        <title>Large-scale genome sequencing of mycorrhizal fungi provides insights into the early evolution of symbiotic traits.</title>
        <authorList>
            <person name="Miyauchi S."/>
            <person name="Kiss E."/>
            <person name="Kuo A."/>
            <person name="Drula E."/>
            <person name="Kohler A."/>
            <person name="Sanchez-Garcia M."/>
            <person name="Morin E."/>
            <person name="Andreopoulos B."/>
            <person name="Barry K.W."/>
            <person name="Bonito G."/>
            <person name="Buee M."/>
            <person name="Carver A."/>
            <person name="Chen C."/>
            <person name="Cichocki N."/>
            <person name="Clum A."/>
            <person name="Culley D."/>
            <person name="Crous P.W."/>
            <person name="Fauchery L."/>
            <person name="Girlanda M."/>
            <person name="Hayes R.D."/>
            <person name="Keri Z."/>
            <person name="LaButti K."/>
            <person name="Lipzen A."/>
            <person name="Lombard V."/>
            <person name="Magnuson J."/>
            <person name="Maillard F."/>
            <person name="Murat C."/>
            <person name="Nolan M."/>
            <person name="Ohm R.A."/>
            <person name="Pangilinan J."/>
            <person name="Pereira M.F."/>
            <person name="Perotto S."/>
            <person name="Peter M."/>
            <person name="Pfister S."/>
            <person name="Riley R."/>
            <person name="Sitrit Y."/>
            <person name="Stielow J.B."/>
            <person name="Szollosi G."/>
            <person name="Zifcakova L."/>
            <person name="Stursova M."/>
            <person name="Spatafora J.W."/>
            <person name="Tedersoo L."/>
            <person name="Vaario L.M."/>
            <person name="Yamada A."/>
            <person name="Yan M."/>
            <person name="Wang P."/>
            <person name="Xu J."/>
            <person name="Bruns T."/>
            <person name="Baldrian P."/>
            <person name="Vilgalys R."/>
            <person name="Dunand C."/>
            <person name="Henrissat B."/>
            <person name="Grigoriev I.V."/>
            <person name="Hibbett D."/>
            <person name="Nagy L.G."/>
            <person name="Martin F.M."/>
        </authorList>
    </citation>
    <scope>NUCLEOTIDE SEQUENCE</scope>
    <source>
        <strain evidence="2">UP504</strain>
    </source>
</reference>
<dbReference type="EMBL" id="MU129111">
    <property type="protein sequence ID" value="KAF9506415.1"/>
    <property type="molecule type" value="Genomic_DNA"/>
</dbReference>
<name>A0A9P6AJF5_9AGAM</name>
<dbReference type="Proteomes" id="UP000886523">
    <property type="component" value="Unassembled WGS sequence"/>
</dbReference>
<sequence>MAPSESQATGSKNVPNRTSRPTSPSFSSMSVYSSPAFLPEDGLQRTMTCSPQTPPTPRPTALKPNLRSLDKCPPSMDRLLKLFPDHVPPSHRKRIIGIPLKHSDIHRRNLLATLEDLSQQSDGGFMLFIKDLDAIERFHPVKRPLPDEYLEYSPPPSSSRSSSPLPGLSDEIPSLITRQLNKRRALSRC</sequence>
<proteinExistence type="predicted"/>
<accession>A0A9P6AJF5</accession>
<gene>
    <name evidence="2" type="ORF">BS47DRAFT_432824</name>
</gene>
<evidence type="ECO:0000256" key="1">
    <source>
        <dbReference type="SAM" id="MobiDB-lite"/>
    </source>
</evidence>
<evidence type="ECO:0000313" key="2">
    <source>
        <dbReference type="EMBL" id="KAF9506415.1"/>
    </source>
</evidence>
<feature type="compositionally biased region" description="Low complexity" evidence="1">
    <location>
        <begin position="158"/>
        <end position="170"/>
    </location>
</feature>
<evidence type="ECO:0000313" key="3">
    <source>
        <dbReference type="Proteomes" id="UP000886523"/>
    </source>
</evidence>
<feature type="compositionally biased region" description="Low complexity" evidence="1">
    <location>
        <begin position="19"/>
        <end position="35"/>
    </location>
</feature>
<organism evidence="2 3">
    <name type="scientific">Hydnum rufescens UP504</name>
    <dbReference type="NCBI Taxonomy" id="1448309"/>
    <lineage>
        <taxon>Eukaryota</taxon>
        <taxon>Fungi</taxon>
        <taxon>Dikarya</taxon>
        <taxon>Basidiomycota</taxon>
        <taxon>Agaricomycotina</taxon>
        <taxon>Agaricomycetes</taxon>
        <taxon>Cantharellales</taxon>
        <taxon>Hydnaceae</taxon>
        <taxon>Hydnum</taxon>
    </lineage>
</organism>